<accession>A0A1F5Z1F9</accession>
<comment type="caution">
    <text evidence="1">The sequence shown here is derived from an EMBL/GenBank/DDBJ whole genome shotgun (WGS) entry which is preliminary data.</text>
</comment>
<dbReference type="AlphaFoldDB" id="A0A1F5Z1F9"/>
<dbReference type="EMBL" id="MFJF01000017">
    <property type="protein sequence ID" value="OGG06300.1"/>
    <property type="molecule type" value="Genomic_DNA"/>
</dbReference>
<protein>
    <recommendedName>
        <fullName evidence="3">Centromere protein J C-terminal domain-containing protein</fullName>
    </recommendedName>
</protein>
<dbReference type="Proteomes" id="UP000177354">
    <property type="component" value="Unassembled WGS sequence"/>
</dbReference>
<evidence type="ECO:0000313" key="2">
    <source>
        <dbReference type="Proteomes" id="UP000177354"/>
    </source>
</evidence>
<reference evidence="1 2" key="1">
    <citation type="journal article" date="2016" name="Nat. Commun.">
        <title>Thousands of microbial genomes shed light on interconnected biogeochemical processes in an aquifer system.</title>
        <authorList>
            <person name="Anantharaman K."/>
            <person name="Brown C.T."/>
            <person name="Hug L.A."/>
            <person name="Sharon I."/>
            <person name="Castelle C.J."/>
            <person name="Probst A.J."/>
            <person name="Thomas B.C."/>
            <person name="Singh A."/>
            <person name="Wilkins M.J."/>
            <person name="Karaoz U."/>
            <person name="Brodie E.L."/>
            <person name="Williams K.H."/>
            <person name="Hubbard S.S."/>
            <person name="Banfield J.F."/>
        </authorList>
    </citation>
    <scope>NUCLEOTIDE SEQUENCE [LARGE SCALE GENOMIC DNA]</scope>
</reference>
<name>A0A1F5Z1F9_9BACT</name>
<gene>
    <name evidence="1" type="ORF">A2777_05295</name>
</gene>
<organism evidence="1 2">
    <name type="scientific">Candidatus Gottesmanbacteria bacterium RIFCSPHIGHO2_01_FULL_40_15</name>
    <dbReference type="NCBI Taxonomy" id="1798376"/>
    <lineage>
        <taxon>Bacteria</taxon>
        <taxon>Candidatus Gottesmaniibacteriota</taxon>
    </lineage>
</organism>
<evidence type="ECO:0000313" key="1">
    <source>
        <dbReference type="EMBL" id="OGG06300.1"/>
    </source>
</evidence>
<sequence>MSVIIYLLFNNVYVYNEIKFIPEPITRDYMGEFIPRNNGEPKEWRSEESTFKQYTGSETIYKYKSDGTKDVIHPDGFIEHLGTDGYTTTGFELDGKSFVPSQDGGYKQIG</sequence>
<evidence type="ECO:0008006" key="3">
    <source>
        <dbReference type="Google" id="ProtNLM"/>
    </source>
</evidence>
<proteinExistence type="predicted"/>